<sequence length="473" mass="52545">MKTLLTKNQNRLSTLIWRLLMLLAVPLCFGMDNHSLSLPQCSQYTLDNGLRVMLLEHREQPAVSFRMLVNAGTLDEPQGKEGTAVITARSLLQGCETMNAEETADMLSAIAARFNITVRAPYTSLELDALTAAADTGFNILADIILTPRFASEGIRRVKREQRAMLEYEMLDNHTIAAKHARRLLFGENHPLGRPATAASLGGISASDAKSYWQRYYRPNNCTLIIIGDYDKEKMISLIKTRFAGRQSGNIQRRRHTPPGLTHRGRLLLVDKPGMTQAVIHMLSPAPGSGSDDRWAFATLDYTLGGGGFSSRLMSAVRSEGGRAYAVWSSYQNAPDFGLLSITTSTQNETAAATYSQITGQIESLSRDGITTAELNAAKSHKIGEIPLRLESPADIANLLLRYEANYPGRGYDELSGILERYRQLTREEVNRAAGKYIDPARFDVVILCDLDKIRGQFESRYEFEEIKFTKGI</sequence>
<accession>A0A1Q2MH79</accession>
<dbReference type="Pfam" id="PF05193">
    <property type="entry name" value="Peptidase_M16_C"/>
    <property type="match status" value="1"/>
</dbReference>
<evidence type="ECO:0000313" key="3">
    <source>
        <dbReference type="EMBL" id="AQQ71888.1"/>
    </source>
</evidence>
<dbReference type="InterPro" id="IPR011249">
    <property type="entry name" value="Metalloenz_LuxS/M16"/>
</dbReference>
<dbReference type="PANTHER" id="PTHR11851:SF224">
    <property type="entry name" value="PROCESSING PROTEASE"/>
    <property type="match status" value="1"/>
</dbReference>
<dbReference type="PANTHER" id="PTHR11851">
    <property type="entry name" value="METALLOPROTEASE"/>
    <property type="match status" value="1"/>
</dbReference>
<dbReference type="STRING" id="1851148.SMSP2_02267"/>
<dbReference type="Proteomes" id="UP000188181">
    <property type="component" value="Chromosome"/>
</dbReference>
<dbReference type="KEGG" id="pbas:SMSP2_02267"/>
<dbReference type="InterPro" id="IPR050361">
    <property type="entry name" value="MPP/UQCRC_Complex"/>
</dbReference>
<feature type="domain" description="Peptidase M16 N-terminal" evidence="1">
    <location>
        <begin position="53"/>
        <end position="170"/>
    </location>
</feature>
<dbReference type="InterPro" id="IPR007863">
    <property type="entry name" value="Peptidase_M16_C"/>
</dbReference>
<evidence type="ECO:0000259" key="1">
    <source>
        <dbReference type="Pfam" id="PF00675"/>
    </source>
</evidence>
<reference evidence="4" key="1">
    <citation type="submission" date="2017-02" db="EMBL/GenBank/DDBJ databases">
        <title>Comparative genomics and description of representatives of a novel lineage of planctomycetes thriving in anoxic sediments.</title>
        <authorList>
            <person name="Spring S."/>
            <person name="Bunk B."/>
            <person name="Sproer C."/>
        </authorList>
    </citation>
    <scope>NUCLEOTIDE SEQUENCE [LARGE SCALE GENOMIC DNA]</scope>
    <source>
        <strain evidence="4">SM-Chi-D1</strain>
    </source>
</reference>
<protein>
    <submittedName>
        <fullName evidence="3">Peptidase M16 inactive domain protein</fullName>
    </submittedName>
</protein>
<dbReference type="Gene3D" id="3.30.830.10">
    <property type="entry name" value="Metalloenzyme, LuxS/M16 peptidase-like"/>
    <property type="match status" value="2"/>
</dbReference>
<gene>
    <name evidence="3" type="ORF">SMSP2_02267</name>
</gene>
<feature type="domain" description="Peptidase M16 C-terminal" evidence="2">
    <location>
        <begin position="204"/>
        <end position="380"/>
    </location>
</feature>
<evidence type="ECO:0000259" key="2">
    <source>
        <dbReference type="Pfam" id="PF05193"/>
    </source>
</evidence>
<dbReference type="Pfam" id="PF00675">
    <property type="entry name" value="Peptidase_M16"/>
    <property type="match status" value="1"/>
</dbReference>
<dbReference type="OrthoDB" id="9811314at2"/>
<proteinExistence type="predicted"/>
<keyword evidence="4" id="KW-1185">Reference proteome</keyword>
<dbReference type="InterPro" id="IPR011765">
    <property type="entry name" value="Pept_M16_N"/>
</dbReference>
<dbReference type="AlphaFoldDB" id="A0A1Q2MH79"/>
<organism evidence="3 4">
    <name type="scientific">Limihaloglobus sulfuriphilus</name>
    <dbReference type="NCBI Taxonomy" id="1851148"/>
    <lineage>
        <taxon>Bacteria</taxon>
        <taxon>Pseudomonadati</taxon>
        <taxon>Planctomycetota</taxon>
        <taxon>Phycisphaerae</taxon>
        <taxon>Sedimentisphaerales</taxon>
        <taxon>Sedimentisphaeraceae</taxon>
        <taxon>Limihaloglobus</taxon>
    </lineage>
</organism>
<evidence type="ECO:0000313" key="4">
    <source>
        <dbReference type="Proteomes" id="UP000188181"/>
    </source>
</evidence>
<dbReference type="SUPFAM" id="SSF63411">
    <property type="entry name" value="LuxS/MPP-like metallohydrolase"/>
    <property type="match status" value="2"/>
</dbReference>
<dbReference type="EMBL" id="CP019646">
    <property type="protein sequence ID" value="AQQ71888.1"/>
    <property type="molecule type" value="Genomic_DNA"/>
</dbReference>
<dbReference type="GO" id="GO:0046872">
    <property type="term" value="F:metal ion binding"/>
    <property type="evidence" value="ECO:0007669"/>
    <property type="project" value="InterPro"/>
</dbReference>
<name>A0A1Q2MH79_9BACT</name>